<name>A0A8D0HM04_SPHPU</name>
<dbReference type="InterPro" id="IPR011162">
    <property type="entry name" value="MHC_I/II-like_Ag-recog"/>
</dbReference>
<reference evidence="4" key="2">
    <citation type="submission" date="2025-09" db="UniProtKB">
        <authorList>
            <consortium name="Ensembl"/>
        </authorList>
    </citation>
    <scope>IDENTIFICATION</scope>
</reference>
<reference evidence="4" key="1">
    <citation type="submission" date="2025-08" db="UniProtKB">
        <authorList>
            <consortium name="Ensembl"/>
        </authorList>
    </citation>
    <scope>IDENTIFICATION</scope>
</reference>
<dbReference type="OMA" id="VEYWERE"/>
<dbReference type="Proteomes" id="UP000694392">
    <property type="component" value="Unplaced"/>
</dbReference>
<protein>
    <recommendedName>
        <fullName evidence="3">MHC class I-like antigen recognition-like domain-containing protein</fullName>
    </recommendedName>
</protein>
<evidence type="ECO:0000256" key="1">
    <source>
        <dbReference type="ARBA" id="ARBA00023180"/>
    </source>
</evidence>
<organism evidence="4 5">
    <name type="scientific">Sphenodon punctatus</name>
    <name type="common">Tuatara</name>
    <name type="synonym">Hatteria punctata</name>
    <dbReference type="NCBI Taxonomy" id="8508"/>
    <lineage>
        <taxon>Eukaryota</taxon>
        <taxon>Metazoa</taxon>
        <taxon>Chordata</taxon>
        <taxon>Craniata</taxon>
        <taxon>Vertebrata</taxon>
        <taxon>Euteleostomi</taxon>
        <taxon>Lepidosauria</taxon>
        <taxon>Sphenodontia</taxon>
        <taxon>Sphenodontidae</taxon>
        <taxon>Sphenodon</taxon>
    </lineage>
</organism>
<keyword evidence="2" id="KW-0812">Transmembrane</keyword>
<dbReference type="InterPro" id="IPR037055">
    <property type="entry name" value="MHC_I-like_Ag-recog_sf"/>
</dbReference>
<keyword evidence="2" id="KW-1133">Transmembrane helix</keyword>
<proteinExistence type="predicted"/>
<evidence type="ECO:0000313" key="5">
    <source>
        <dbReference type="Proteomes" id="UP000694392"/>
    </source>
</evidence>
<dbReference type="GO" id="GO:0005615">
    <property type="term" value="C:extracellular space"/>
    <property type="evidence" value="ECO:0007669"/>
    <property type="project" value="TreeGrafter"/>
</dbReference>
<feature type="transmembrane region" description="Helical" evidence="2">
    <location>
        <begin position="190"/>
        <end position="213"/>
    </location>
</feature>
<dbReference type="PANTHER" id="PTHR16675">
    <property type="entry name" value="MHC CLASS I-RELATED"/>
    <property type="match status" value="1"/>
</dbReference>
<dbReference type="Ensembl" id="ENSSPUT00000023902.1">
    <property type="protein sequence ID" value="ENSSPUP00000022421.1"/>
    <property type="gene ID" value="ENSSPUG00000017219.1"/>
</dbReference>
<accession>A0A8D0HM04</accession>
<dbReference type="InterPro" id="IPR050208">
    <property type="entry name" value="MHC_class-I_related"/>
</dbReference>
<dbReference type="InterPro" id="IPR011161">
    <property type="entry name" value="MHC_I-like_Ag-recog"/>
</dbReference>
<dbReference type="Gene3D" id="3.30.500.10">
    <property type="entry name" value="MHC class I-like antigen recognition-like"/>
    <property type="match status" value="1"/>
</dbReference>
<feature type="domain" description="MHC class I-like antigen recognition-like" evidence="3">
    <location>
        <begin position="4"/>
        <end position="157"/>
    </location>
</feature>
<evidence type="ECO:0000313" key="4">
    <source>
        <dbReference type="Ensembl" id="ENSSPUP00000022421.1"/>
    </source>
</evidence>
<dbReference type="SUPFAM" id="SSF54452">
    <property type="entry name" value="MHC antigen-recognition domain"/>
    <property type="match status" value="1"/>
</dbReference>
<evidence type="ECO:0000256" key="2">
    <source>
        <dbReference type="SAM" id="Phobius"/>
    </source>
</evidence>
<keyword evidence="1" id="KW-0325">Glycoprotein</keyword>
<dbReference type="GeneTree" id="ENSGT01120000271828"/>
<sequence length="235" mass="27927">QVLLTQVSEGAPSFFVTGELEYYVVVHYNNETNELETSQDWVRSALGSEYLQRKTKEVQGYNEDLKRVLERWIRHYNHTNGIHTIQVHASCDLHGIRVLNYAYDRKDFIVFESQQETWRPVVQQAVLTKQRWDNKKGWNQYLHQYLNEECVDTLTKLNNYSERLYCQQTRIKKADLKPAELPRTFRQYRWLIIPSAIFVFLVPFVIWCVYPAARLHLQEHDGKVTVSTQRLAGKF</sequence>
<dbReference type="PANTHER" id="PTHR16675:SF67">
    <property type="entry name" value="IG-LIKE DOMAIN-CONTAINING PROTEIN"/>
    <property type="match status" value="1"/>
</dbReference>
<keyword evidence="2" id="KW-0472">Membrane</keyword>
<dbReference type="GO" id="GO:0009897">
    <property type="term" value="C:external side of plasma membrane"/>
    <property type="evidence" value="ECO:0007669"/>
    <property type="project" value="TreeGrafter"/>
</dbReference>
<evidence type="ECO:0000259" key="3">
    <source>
        <dbReference type="Pfam" id="PF00129"/>
    </source>
</evidence>
<dbReference type="GO" id="GO:0006955">
    <property type="term" value="P:immune response"/>
    <property type="evidence" value="ECO:0007669"/>
    <property type="project" value="TreeGrafter"/>
</dbReference>
<dbReference type="Pfam" id="PF00129">
    <property type="entry name" value="MHC_I"/>
    <property type="match status" value="1"/>
</dbReference>
<keyword evidence="5" id="KW-1185">Reference proteome</keyword>
<dbReference type="AlphaFoldDB" id="A0A8D0HM04"/>